<evidence type="ECO:0000256" key="3">
    <source>
        <dbReference type="ARBA" id="ARBA00022989"/>
    </source>
</evidence>
<dbReference type="AlphaFoldDB" id="A0A183IXW3"/>
<proteinExistence type="predicted"/>
<evidence type="ECO:0000256" key="4">
    <source>
        <dbReference type="ARBA" id="ARBA00023136"/>
    </source>
</evidence>
<keyword evidence="2 5" id="KW-0812">Transmembrane</keyword>
<keyword evidence="3 5" id="KW-1133">Transmembrane helix</keyword>
<keyword evidence="7" id="KW-1185">Reference proteome</keyword>
<dbReference type="GO" id="GO:0032216">
    <property type="term" value="F:glucosaminyl-phosphatidylinositol O-acyltransferase activity"/>
    <property type="evidence" value="ECO:0007669"/>
    <property type="project" value="TreeGrafter"/>
</dbReference>
<organism evidence="8">
    <name type="scientific">Soboliphyme baturini</name>
    <dbReference type="NCBI Taxonomy" id="241478"/>
    <lineage>
        <taxon>Eukaryota</taxon>
        <taxon>Metazoa</taxon>
        <taxon>Ecdysozoa</taxon>
        <taxon>Nematoda</taxon>
        <taxon>Enoplea</taxon>
        <taxon>Dorylaimia</taxon>
        <taxon>Dioctophymatida</taxon>
        <taxon>Dioctophymatoidea</taxon>
        <taxon>Soboliphymatidae</taxon>
        <taxon>Soboliphyme</taxon>
    </lineage>
</organism>
<feature type="transmembrane region" description="Helical" evidence="5">
    <location>
        <begin position="192"/>
        <end position="212"/>
    </location>
</feature>
<name>A0A183IXW3_9BILA</name>
<reference evidence="8" key="1">
    <citation type="submission" date="2016-06" db="UniProtKB">
        <authorList>
            <consortium name="WormBaseParasite"/>
        </authorList>
    </citation>
    <scope>IDENTIFICATION</scope>
</reference>
<evidence type="ECO:0000313" key="6">
    <source>
        <dbReference type="EMBL" id="VDP17273.1"/>
    </source>
</evidence>
<dbReference type="GO" id="GO:0072659">
    <property type="term" value="P:protein localization to plasma membrane"/>
    <property type="evidence" value="ECO:0007669"/>
    <property type="project" value="TreeGrafter"/>
</dbReference>
<dbReference type="PANTHER" id="PTHR20661:SF0">
    <property type="entry name" value="PHOSPHATIDYLINOSITOL-GLYCAN BIOSYNTHESIS CLASS W PROTEIN"/>
    <property type="match status" value="1"/>
</dbReference>
<comment type="subcellular location">
    <subcellularLocation>
        <location evidence="1">Membrane</location>
        <topology evidence="1">Multi-pass membrane protein</topology>
    </subcellularLocation>
</comment>
<keyword evidence="4 5" id="KW-0472">Membrane</keyword>
<protein>
    <submittedName>
        <fullName evidence="8">GPI ethanolamine phosphate transferase 1</fullName>
    </submittedName>
</protein>
<dbReference type="GO" id="GO:0005783">
    <property type="term" value="C:endoplasmic reticulum"/>
    <property type="evidence" value="ECO:0007669"/>
    <property type="project" value="TreeGrafter"/>
</dbReference>
<reference evidence="6 7" key="2">
    <citation type="submission" date="2018-11" db="EMBL/GenBank/DDBJ databases">
        <authorList>
            <consortium name="Pathogen Informatics"/>
        </authorList>
    </citation>
    <scope>NUCLEOTIDE SEQUENCE [LARGE SCALE GENOMIC DNA]</scope>
</reference>
<dbReference type="Pfam" id="PF06423">
    <property type="entry name" value="GWT1"/>
    <property type="match status" value="1"/>
</dbReference>
<feature type="transmembrane region" description="Helical" evidence="5">
    <location>
        <begin position="92"/>
        <end position="114"/>
    </location>
</feature>
<dbReference type="PANTHER" id="PTHR20661">
    <property type="entry name" value="PHOSPHATIDYLINOSITOL-GLYCAN BIOSYNTHESIS CLASS W PROTEIN"/>
    <property type="match status" value="1"/>
</dbReference>
<dbReference type="OrthoDB" id="1158011at2759"/>
<sequence length="213" mass="23821">MVDEAYAKQRIDFVSDNAGTTWWEVEKLVAVGPTCILLRNIALPWLFPVKNFRVSCTRDKLAFMIVSICICILAVDFKLFPRRLAKTESFGFSLMDVGVGIIIFMTGVVSHAARGVTESLRFESRSIVPLLVMGASRQAMVSLLNYPVHQTEYGAHWNFFYTLAVVKAYLLTEPSSRNSDLFSLNREGIVSIIGYLSLYLIGVYSGGIAFTIR</sequence>
<gene>
    <name evidence="6" type="ORF">SBAD_LOCUS8461</name>
</gene>
<evidence type="ECO:0000256" key="2">
    <source>
        <dbReference type="ARBA" id="ARBA00022692"/>
    </source>
</evidence>
<accession>A0A183IXW3</accession>
<evidence type="ECO:0000256" key="5">
    <source>
        <dbReference type="SAM" id="Phobius"/>
    </source>
</evidence>
<evidence type="ECO:0000313" key="7">
    <source>
        <dbReference type="Proteomes" id="UP000270296"/>
    </source>
</evidence>
<dbReference type="GO" id="GO:0006506">
    <property type="term" value="P:GPI anchor biosynthetic process"/>
    <property type="evidence" value="ECO:0007669"/>
    <property type="project" value="InterPro"/>
</dbReference>
<dbReference type="Proteomes" id="UP000270296">
    <property type="component" value="Unassembled WGS sequence"/>
</dbReference>
<dbReference type="GO" id="GO:0016020">
    <property type="term" value="C:membrane"/>
    <property type="evidence" value="ECO:0007669"/>
    <property type="project" value="UniProtKB-SubCell"/>
</dbReference>
<evidence type="ECO:0000313" key="8">
    <source>
        <dbReference type="WBParaSite" id="SBAD_0000877101-mRNA-1"/>
    </source>
</evidence>
<dbReference type="InterPro" id="IPR009447">
    <property type="entry name" value="PIGW/GWT1"/>
</dbReference>
<evidence type="ECO:0000256" key="1">
    <source>
        <dbReference type="ARBA" id="ARBA00004141"/>
    </source>
</evidence>
<dbReference type="WBParaSite" id="SBAD_0000877101-mRNA-1">
    <property type="protein sequence ID" value="SBAD_0000877101-mRNA-1"/>
    <property type="gene ID" value="SBAD_0000877101"/>
</dbReference>
<dbReference type="EMBL" id="UZAM01011616">
    <property type="protein sequence ID" value="VDP17273.1"/>
    <property type="molecule type" value="Genomic_DNA"/>
</dbReference>
<feature type="transmembrane region" description="Helical" evidence="5">
    <location>
        <begin position="61"/>
        <end position="80"/>
    </location>
</feature>